<dbReference type="Proteomes" id="UP001596549">
    <property type="component" value="Unassembled WGS sequence"/>
</dbReference>
<reference evidence="2" key="1">
    <citation type="journal article" date="2019" name="Int. J. Syst. Evol. Microbiol.">
        <title>The Global Catalogue of Microorganisms (GCM) 10K type strain sequencing project: providing services to taxonomists for standard genome sequencing and annotation.</title>
        <authorList>
            <consortium name="The Broad Institute Genomics Platform"/>
            <consortium name="The Broad Institute Genome Sequencing Center for Infectious Disease"/>
            <person name="Wu L."/>
            <person name="Ma J."/>
        </authorList>
    </citation>
    <scope>NUCLEOTIDE SEQUENCE [LARGE SCALE GENOMIC DNA]</scope>
    <source>
        <strain evidence="2">NBRC 106396</strain>
    </source>
</reference>
<gene>
    <name evidence="1" type="ORF">ACFQPF_14725</name>
</gene>
<proteinExistence type="predicted"/>
<protein>
    <submittedName>
        <fullName evidence="1">Uncharacterized protein</fullName>
    </submittedName>
</protein>
<organism evidence="1 2">
    <name type="scientific">Fictibacillus iocasae</name>
    <dbReference type="NCBI Taxonomy" id="2715437"/>
    <lineage>
        <taxon>Bacteria</taxon>
        <taxon>Bacillati</taxon>
        <taxon>Bacillota</taxon>
        <taxon>Bacilli</taxon>
        <taxon>Bacillales</taxon>
        <taxon>Fictibacillaceae</taxon>
        <taxon>Fictibacillus</taxon>
    </lineage>
</organism>
<dbReference type="EMBL" id="JBHTCP010000048">
    <property type="protein sequence ID" value="MFC7372908.1"/>
    <property type="molecule type" value="Genomic_DNA"/>
</dbReference>
<name>A0ABW2NV96_9BACL</name>
<dbReference type="RefSeq" id="WP_379750472.1">
    <property type="nucleotide sequence ID" value="NZ_JBHTCP010000048.1"/>
</dbReference>
<accession>A0ABW2NV96</accession>
<keyword evidence="2" id="KW-1185">Reference proteome</keyword>
<evidence type="ECO:0000313" key="2">
    <source>
        <dbReference type="Proteomes" id="UP001596549"/>
    </source>
</evidence>
<sequence length="45" mass="5111">MRLSSSEIGQIIRAAKADQVKSEMAKTILYSLNKPVPSFVFDKRR</sequence>
<comment type="caution">
    <text evidence="1">The sequence shown here is derived from an EMBL/GenBank/DDBJ whole genome shotgun (WGS) entry which is preliminary data.</text>
</comment>
<evidence type="ECO:0000313" key="1">
    <source>
        <dbReference type="EMBL" id="MFC7372908.1"/>
    </source>
</evidence>